<comment type="caution">
    <text evidence="1">The sequence shown here is derived from an EMBL/GenBank/DDBJ whole genome shotgun (WGS) entry which is preliminary data.</text>
</comment>
<gene>
    <name evidence="1" type="ORF">S01H4_62041</name>
</gene>
<reference evidence="1" key="1">
    <citation type="journal article" date="2014" name="Front. Microbiol.">
        <title>High frequency of phylogenetically diverse reductive dehalogenase-homologous genes in deep subseafloor sedimentary metagenomes.</title>
        <authorList>
            <person name="Kawai M."/>
            <person name="Futagami T."/>
            <person name="Toyoda A."/>
            <person name="Takaki Y."/>
            <person name="Nishi S."/>
            <person name="Hori S."/>
            <person name="Arai W."/>
            <person name="Tsubouchi T."/>
            <person name="Morono Y."/>
            <person name="Uchiyama I."/>
            <person name="Ito T."/>
            <person name="Fujiyama A."/>
            <person name="Inagaki F."/>
            <person name="Takami H."/>
        </authorList>
    </citation>
    <scope>NUCLEOTIDE SEQUENCE</scope>
    <source>
        <strain evidence="1">Expedition CK06-06</strain>
    </source>
</reference>
<organism evidence="1">
    <name type="scientific">marine sediment metagenome</name>
    <dbReference type="NCBI Taxonomy" id="412755"/>
    <lineage>
        <taxon>unclassified sequences</taxon>
        <taxon>metagenomes</taxon>
        <taxon>ecological metagenomes</taxon>
    </lineage>
</organism>
<evidence type="ECO:0000313" key="1">
    <source>
        <dbReference type="EMBL" id="GAH15771.1"/>
    </source>
</evidence>
<dbReference type="EMBL" id="BART01036924">
    <property type="protein sequence ID" value="GAH15771.1"/>
    <property type="molecule type" value="Genomic_DNA"/>
</dbReference>
<accession>X1D4T8</accession>
<feature type="non-terminal residue" evidence="1">
    <location>
        <position position="1"/>
    </location>
</feature>
<proteinExistence type="predicted"/>
<dbReference type="AlphaFoldDB" id="X1D4T8"/>
<name>X1D4T8_9ZZZZ</name>
<sequence>RVGGGWSYPWSYPKSYGTQVYDELFFGLKEIFPHKDDVEHIFQAAKEGCKYFMTLDGKSILKKAKKFSAELKGICPNLEFVDPKTLLEKIK</sequence>
<protein>
    <submittedName>
        <fullName evidence="1">Uncharacterized protein</fullName>
    </submittedName>
</protein>